<reference evidence="2 3" key="1">
    <citation type="submission" date="2020-07" db="EMBL/GenBank/DDBJ databases">
        <title>non toxigenic Corynebacterium sp. nov from a clinical source.</title>
        <authorList>
            <person name="Bernier A.-M."/>
            <person name="Bernard K."/>
        </authorList>
    </citation>
    <scope>NUCLEOTIDE SEQUENCE [LARGE SCALE GENOMIC DNA]</scope>
    <source>
        <strain evidence="3">NML 93-0612</strain>
    </source>
</reference>
<keyword evidence="1" id="KW-0812">Transmembrane</keyword>
<dbReference type="EMBL" id="CP059833">
    <property type="protein sequence ID" value="QMV86122.1"/>
    <property type="molecule type" value="Genomic_DNA"/>
</dbReference>
<keyword evidence="1" id="KW-1133">Transmembrane helix</keyword>
<protein>
    <submittedName>
        <fullName evidence="2">Uncharacterized protein</fullName>
    </submittedName>
</protein>
<feature type="transmembrane region" description="Helical" evidence="1">
    <location>
        <begin position="160"/>
        <end position="178"/>
    </location>
</feature>
<feature type="transmembrane region" description="Helical" evidence="1">
    <location>
        <begin position="73"/>
        <end position="93"/>
    </location>
</feature>
<feature type="transmembrane region" description="Helical" evidence="1">
    <location>
        <begin position="225"/>
        <end position="241"/>
    </location>
</feature>
<dbReference type="Proteomes" id="UP000515570">
    <property type="component" value="Chromosome"/>
</dbReference>
<accession>A0A7G5FHN1</accession>
<evidence type="ECO:0000313" key="3">
    <source>
        <dbReference type="Proteomes" id="UP000515570"/>
    </source>
</evidence>
<proteinExistence type="predicted"/>
<feature type="transmembrane region" description="Helical" evidence="1">
    <location>
        <begin position="41"/>
        <end position="66"/>
    </location>
</feature>
<sequence length="242" mass="25833">MNKRSVTVRGLALWVAVFVALGVAGMVLIRPADNGYENLSLSFLTLGVLCELLSWCAIPLAAWLLVFLQRHGFGYGELMVASLAVAAISEVPYDIVNHGTWMSMASQNPVWAIFVSLIVLSAVERSRGIGTGARAAMIVFVCVAAAFWIVALALGTRFGVVPLGLACLAFLLVFHTLWDRENRMVYAAGVLGASMLIVPALSAIILHFRQPHPAPPATPACVKYALLYPFLQVVGAALVGIA</sequence>
<feature type="transmembrane region" description="Helical" evidence="1">
    <location>
        <begin position="105"/>
        <end position="123"/>
    </location>
</feature>
<feature type="transmembrane region" description="Helical" evidence="1">
    <location>
        <begin position="12"/>
        <end position="29"/>
    </location>
</feature>
<dbReference type="RefSeq" id="WP_182386935.1">
    <property type="nucleotide sequence ID" value="NZ_CP059833.1"/>
</dbReference>
<organism evidence="2 3">
    <name type="scientific">Corynebacterium hindlerae</name>
    <dbReference type="NCBI Taxonomy" id="699041"/>
    <lineage>
        <taxon>Bacteria</taxon>
        <taxon>Bacillati</taxon>
        <taxon>Actinomycetota</taxon>
        <taxon>Actinomycetes</taxon>
        <taxon>Mycobacteriales</taxon>
        <taxon>Corynebacteriaceae</taxon>
        <taxon>Corynebacterium</taxon>
    </lineage>
</organism>
<feature type="transmembrane region" description="Helical" evidence="1">
    <location>
        <begin position="135"/>
        <end position="154"/>
    </location>
</feature>
<evidence type="ECO:0000256" key="1">
    <source>
        <dbReference type="SAM" id="Phobius"/>
    </source>
</evidence>
<gene>
    <name evidence="2" type="ORF">HW450_05245</name>
</gene>
<feature type="transmembrane region" description="Helical" evidence="1">
    <location>
        <begin position="185"/>
        <end position="205"/>
    </location>
</feature>
<dbReference type="AlphaFoldDB" id="A0A7G5FHN1"/>
<name>A0A7G5FHN1_9CORY</name>
<keyword evidence="3" id="KW-1185">Reference proteome</keyword>
<evidence type="ECO:0000313" key="2">
    <source>
        <dbReference type="EMBL" id="QMV86122.1"/>
    </source>
</evidence>
<keyword evidence="1" id="KW-0472">Membrane</keyword>